<dbReference type="EMBL" id="CP010730">
    <property type="protein sequence ID" value="AUR01799.1"/>
    <property type="molecule type" value="Genomic_DNA"/>
</dbReference>
<dbReference type="RefSeq" id="WP_024099636.1">
    <property type="nucleotide sequence ID" value="NZ_CP010730.1"/>
</dbReference>
<evidence type="ECO:0000313" key="2">
    <source>
        <dbReference type="Proteomes" id="UP000236447"/>
    </source>
</evidence>
<proteinExistence type="predicted"/>
<dbReference type="Proteomes" id="UP000236447">
    <property type="component" value="Plasmid pP88_e"/>
</dbReference>
<reference evidence="1 2" key="2">
    <citation type="journal article" date="2017" name="Genome Biol. Evol.">
        <title>Trajectories and Drivers of Genome Evolution in Surface-Associated Marine Phaeobacter.</title>
        <authorList>
            <person name="Freese H.M."/>
            <person name="Sikorski J."/>
            <person name="Bunk B."/>
            <person name="Scheuner C."/>
            <person name="Meier-Kolthoff J.P."/>
            <person name="Sproer C."/>
            <person name="Gram L."/>
            <person name="Overmann J."/>
        </authorList>
    </citation>
    <scope>NUCLEOTIDE SEQUENCE [LARGE SCALE GENOMIC DNA]</scope>
    <source>
        <strain evidence="1 2">P88</strain>
        <plasmid evidence="2">pp88_e</plasmid>
    </source>
</reference>
<protein>
    <submittedName>
        <fullName evidence="1">Uncharacterized protein</fullName>
    </submittedName>
</protein>
<geneLocation type="plasmid" evidence="2">
    <name>pp88_e</name>
</geneLocation>
<dbReference type="AlphaFoldDB" id="A0A2I7KGS9"/>
<sequence length="68" mass="7525">MSQTATIPRPDPDVTIHCGACSGENVRKDAYAEWNAELQQWELSAIFDHTVCDDCGSENSAIEKVIEQ</sequence>
<keyword evidence="1" id="KW-0614">Plasmid</keyword>
<gene>
    <name evidence="1" type="ORF">PhaeoP88_04487</name>
</gene>
<evidence type="ECO:0000313" key="1">
    <source>
        <dbReference type="EMBL" id="AUR01799.1"/>
    </source>
</evidence>
<dbReference type="GeneID" id="31848634"/>
<accession>A0A2I7KGS9</accession>
<organism evidence="1 2">
    <name type="scientific">Phaeobacter inhibens</name>
    <dbReference type="NCBI Taxonomy" id="221822"/>
    <lineage>
        <taxon>Bacteria</taxon>
        <taxon>Pseudomonadati</taxon>
        <taxon>Pseudomonadota</taxon>
        <taxon>Alphaproteobacteria</taxon>
        <taxon>Rhodobacterales</taxon>
        <taxon>Roseobacteraceae</taxon>
        <taxon>Phaeobacter</taxon>
    </lineage>
</organism>
<reference evidence="1 2" key="1">
    <citation type="journal article" date="2017" name="Front. Microbiol.">
        <title>Phaeobacter piscinae sp. nov., a species of the Roseobacter group and potential aquaculture probiont.</title>
        <authorList>
            <person name="Sonnenschein E.C."/>
            <person name="Phippen C.B.W."/>
            <person name="Nielsen K.F."/>
            <person name="Mateiu R.V."/>
            <person name="Melchiorsen J."/>
            <person name="Gram L."/>
            <person name="Overmann J."/>
            <person name="Freese H.M."/>
        </authorList>
    </citation>
    <scope>NUCLEOTIDE SEQUENCE [LARGE SCALE GENOMIC DNA]</scope>
    <source>
        <strain evidence="1 2">P88</strain>
        <plasmid evidence="2">pp88_e</plasmid>
    </source>
</reference>
<name>A0A2I7KGS9_9RHOB</name>